<name>A0A9D1ZSU1_9MICC</name>
<accession>A0A9D1ZSU1</accession>
<dbReference type="SMART" id="SM00448">
    <property type="entry name" value="REC"/>
    <property type="match status" value="1"/>
</dbReference>
<dbReference type="Gene3D" id="3.40.50.2300">
    <property type="match status" value="1"/>
</dbReference>
<reference evidence="6" key="2">
    <citation type="submission" date="2021-04" db="EMBL/GenBank/DDBJ databases">
        <authorList>
            <person name="Gilroy R."/>
        </authorList>
    </citation>
    <scope>NUCLEOTIDE SEQUENCE</scope>
    <source>
        <strain evidence="6">ChiHjej12B11-9195</strain>
    </source>
</reference>
<dbReference type="SUPFAM" id="SSF46894">
    <property type="entry name" value="C-terminal effector domain of the bipartite response regulators"/>
    <property type="match status" value="1"/>
</dbReference>
<dbReference type="AlphaFoldDB" id="A0A9D1ZSU1"/>
<dbReference type="Proteomes" id="UP000824134">
    <property type="component" value="Unassembled WGS sequence"/>
</dbReference>
<dbReference type="InterPro" id="IPR016032">
    <property type="entry name" value="Sig_transdc_resp-reg_C-effctor"/>
</dbReference>
<protein>
    <submittedName>
        <fullName evidence="6">Response regulator transcription factor</fullName>
    </submittedName>
</protein>
<feature type="domain" description="Response regulatory" evidence="5">
    <location>
        <begin position="5"/>
        <end position="121"/>
    </location>
</feature>
<dbReference type="InterPro" id="IPR039420">
    <property type="entry name" value="WalR-like"/>
</dbReference>
<keyword evidence="1 3" id="KW-0597">Phosphoprotein</keyword>
<evidence type="ECO:0000256" key="1">
    <source>
        <dbReference type="ARBA" id="ARBA00022553"/>
    </source>
</evidence>
<dbReference type="InterPro" id="IPR000792">
    <property type="entry name" value="Tscrpt_reg_LuxR_C"/>
</dbReference>
<dbReference type="SUPFAM" id="SSF52172">
    <property type="entry name" value="CheY-like"/>
    <property type="match status" value="1"/>
</dbReference>
<dbReference type="InterPro" id="IPR011006">
    <property type="entry name" value="CheY-like_superfamily"/>
</dbReference>
<comment type="caution">
    <text evidence="6">The sequence shown here is derived from an EMBL/GenBank/DDBJ whole genome shotgun (WGS) entry which is preliminary data.</text>
</comment>
<sequence>MHQPTVALIEDDPDFNELLGLYLKNDPDFNLIATGRNGQEAITIANTLCPEVFLMDLNMPVMDGIEATQRILATHPDTKIIAITTFDSYSYVSQALTAGVHGYLLKNSRAKEIKQAVTAAVEGRAVIDRRALASLVISMNLTQPPQGDPWSELNTTEQAITKLVCRGYTNQEIADELNYSLSSVKNTLSQVYKKMGVTTRTQLLVHAGHHNFPVLDD</sequence>
<dbReference type="EMBL" id="DXCN01000071">
    <property type="protein sequence ID" value="HIY95827.1"/>
    <property type="molecule type" value="Genomic_DNA"/>
</dbReference>
<proteinExistence type="predicted"/>
<dbReference type="Pfam" id="PF00072">
    <property type="entry name" value="Response_reg"/>
    <property type="match status" value="1"/>
</dbReference>
<dbReference type="PANTHER" id="PTHR43214">
    <property type="entry name" value="TWO-COMPONENT RESPONSE REGULATOR"/>
    <property type="match status" value="1"/>
</dbReference>
<feature type="domain" description="HTH luxR-type" evidence="4">
    <location>
        <begin position="146"/>
        <end position="211"/>
    </location>
</feature>
<dbReference type="CDD" id="cd06170">
    <property type="entry name" value="LuxR_C_like"/>
    <property type="match status" value="1"/>
</dbReference>
<dbReference type="CDD" id="cd17535">
    <property type="entry name" value="REC_NarL-like"/>
    <property type="match status" value="1"/>
</dbReference>
<dbReference type="GO" id="GO:0000160">
    <property type="term" value="P:phosphorelay signal transduction system"/>
    <property type="evidence" value="ECO:0007669"/>
    <property type="project" value="InterPro"/>
</dbReference>
<dbReference type="PRINTS" id="PR00038">
    <property type="entry name" value="HTHLUXR"/>
</dbReference>
<evidence type="ECO:0000256" key="2">
    <source>
        <dbReference type="ARBA" id="ARBA00023125"/>
    </source>
</evidence>
<evidence type="ECO:0000259" key="5">
    <source>
        <dbReference type="PROSITE" id="PS50110"/>
    </source>
</evidence>
<keyword evidence="2" id="KW-0238">DNA-binding</keyword>
<dbReference type="PANTHER" id="PTHR43214:SF37">
    <property type="entry name" value="TRANSCRIPTIONAL REGULATORY PROTEIN YDFI"/>
    <property type="match status" value="1"/>
</dbReference>
<evidence type="ECO:0000259" key="4">
    <source>
        <dbReference type="PROSITE" id="PS50043"/>
    </source>
</evidence>
<dbReference type="GO" id="GO:0006355">
    <property type="term" value="P:regulation of DNA-templated transcription"/>
    <property type="evidence" value="ECO:0007669"/>
    <property type="project" value="InterPro"/>
</dbReference>
<dbReference type="Pfam" id="PF00196">
    <property type="entry name" value="GerE"/>
    <property type="match status" value="1"/>
</dbReference>
<dbReference type="PROSITE" id="PS50110">
    <property type="entry name" value="RESPONSE_REGULATORY"/>
    <property type="match status" value="1"/>
</dbReference>
<dbReference type="InterPro" id="IPR058245">
    <property type="entry name" value="NreC/VraR/RcsB-like_REC"/>
</dbReference>
<gene>
    <name evidence="6" type="ORF">H9821_09275</name>
</gene>
<evidence type="ECO:0000313" key="7">
    <source>
        <dbReference type="Proteomes" id="UP000824134"/>
    </source>
</evidence>
<dbReference type="SMART" id="SM00421">
    <property type="entry name" value="HTH_LUXR"/>
    <property type="match status" value="1"/>
</dbReference>
<feature type="modified residue" description="4-aspartylphosphate" evidence="3">
    <location>
        <position position="56"/>
    </location>
</feature>
<evidence type="ECO:0000313" key="6">
    <source>
        <dbReference type="EMBL" id="HIY95827.1"/>
    </source>
</evidence>
<reference evidence="6" key="1">
    <citation type="journal article" date="2021" name="PeerJ">
        <title>Extensive microbial diversity within the chicken gut microbiome revealed by metagenomics and culture.</title>
        <authorList>
            <person name="Gilroy R."/>
            <person name="Ravi A."/>
            <person name="Getino M."/>
            <person name="Pursley I."/>
            <person name="Horton D.L."/>
            <person name="Alikhan N.F."/>
            <person name="Baker D."/>
            <person name="Gharbi K."/>
            <person name="Hall N."/>
            <person name="Watson M."/>
            <person name="Adriaenssens E.M."/>
            <person name="Foster-Nyarko E."/>
            <person name="Jarju S."/>
            <person name="Secka A."/>
            <person name="Antonio M."/>
            <person name="Oren A."/>
            <person name="Chaudhuri R.R."/>
            <person name="La Ragione R."/>
            <person name="Hildebrand F."/>
            <person name="Pallen M.J."/>
        </authorList>
    </citation>
    <scope>NUCLEOTIDE SEQUENCE</scope>
    <source>
        <strain evidence="6">ChiHjej12B11-9195</strain>
    </source>
</reference>
<dbReference type="GO" id="GO:0003677">
    <property type="term" value="F:DNA binding"/>
    <property type="evidence" value="ECO:0007669"/>
    <property type="project" value="UniProtKB-KW"/>
</dbReference>
<dbReference type="PROSITE" id="PS50043">
    <property type="entry name" value="HTH_LUXR_2"/>
    <property type="match status" value="1"/>
</dbReference>
<organism evidence="6 7">
    <name type="scientific">Candidatus Rothia avicola</name>
    <dbReference type="NCBI Taxonomy" id="2840478"/>
    <lineage>
        <taxon>Bacteria</taxon>
        <taxon>Bacillati</taxon>
        <taxon>Actinomycetota</taxon>
        <taxon>Actinomycetes</taxon>
        <taxon>Micrococcales</taxon>
        <taxon>Micrococcaceae</taxon>
        <taxon>Rothia</taxon>
    </lineage>
</organism>
<evidence type="ECO:0000256" key="3">
    <source>
        <dbReference type="PROSITE-ProRule" id="PRU00169"/>
    </source>
</evidence>
<dbReference type="InterPro" id="IPR001789">
    <property type="entry name" value="Sig_transdc_resp-reg_receiver"/>
</dbReference>